<evidence type="ECO:0000256" key="11">
    <source>
        <dbReference type="ARBA" id="ARBA00022989"/>
    </source>
</evidence>
<protein>
    <recommendedName>
        <fullName evidence="3">histidine kinase</fullName>
        <ecNumber evidence="3">2.7.13.3</ecNumber>
    </recommendedName>
</protein>
<evidence type="ECO:0000256" key="2">
    <source>
        <dbReference type="ARBA" id="ARBA00004651"/>
    </source>
</evidence>
<dbReference type="GO" id="GO:0005886">
    <property type="term" value="C:plasma membrane"/>
    <property type="evidence" value="ECO:0007669"/>
    <property type="project" value="UniProtKB-SubCell"/>
</dbReference>
<reference evidence="17 18" key="1">
    <citation type="submission" date="2020-07" db="EMBL/GenBank/DDBJ databases">
        <title>Sequencing the genomes of 1000 actinobacteria strains.</title>
        <authorList>
            <person name="Klenk H.-P."/>
        </authorList>
    </citation>
    <scope>NUCLEOTIDE SEQUENCE [LARGE SCALE GENOMIC DNA]</scope>
    <source>
        <strain evidence="17 18">DSM 23141</strain>
    </source>
</reference>
<evidence type="ECO:0000256" key="12">
    <source>
        <dbReference type="ARBA" id="ARBA00023012"/>
    </source>
</evidence>
<dbReference type="GO" id="GO:0005524">
    <property type="term" value="F:ATP binding"/>
    <property type="evidence" value="ECO:0007669"/>
    <property type="project" value="UniProtKB-KW"/>
</dbReference>
<dbReference type="InterPro" id="IPR003594">
    <property type="entry name" value="HATPase_dom"/>
</dbReference>
<keyword evidence="5" id="KW-0597">Phosphoprotein</keyword>
<evidence type="ECO:0000256" key="13">
    <source>
        <dbReference type="ARBA" id="ARBA00023136"/>
    </source>
</evidence>
<dbReference type="Proteomes" id="UP000553888">
    <property type="component" value="Unassembled WGS sequence"/>
</dbReference>
<dbReference type="SUPFAM" id="SSF55874">
    <property type="entry name" value="ATPase domain of HSP90 chaperone/DNA topoisomerase II/histidine kinase"/>
    <property type="match status" value="1"/>
</dbReference>
<keyword evidence="7 15" id="KW-0812">Transmembrane</keyword>
<evidence type="ECO:0000256" key="6">
    <source>
        <dbReference type="ARBA" id="ARBA00022679"/>
    </source>
</evidence>
<feature type="region of interest" description="Disordered" evidence="14">
    <location>
        <begin position="557"/>
        <end position="583"/>
    </location>
</feature>
<evidence type="ECO:0000256" key="7">
    <source>
        <dbReference type="ARBA" id="ARBA00022692"/>
    </source>
</evidence>
<dbReference type="PROSITE" id="PS50109">
    <property type="entry name" value="HIS_KIN"/>
    <property type="match status" value="1"/>
</dbReference>
<comment type="catalytic activity">
    <reaction evidence="1">
        <text>ATP + protein L-histidine = ADP + protein N-phospho-L-histidine.</text>
        <dbReference type="EC" id="2.7.13.3"/>
    </reaction>
</comment>
<dbReference type="PANTHER" id="PTHR43047">
    <property type="entry name" value="TWO-COMPONENT HISTIDINE PROTEIN KINASE"/>
    <property type="match status" value="1"/>
</dbReference>
<evidence type="ECO:0000256" key="10">
    <source>
        <dbReference type="ARBA" id="ARBA00022840"/>
    </source>
</evidence>
<evidence type="ECO:0000256" key="4">
    <source>
        <dbReference type="ARBA" id="ARBA00022475"/>
    </source>
</evidence>
<keyword evidence="10" id="KW-0067">ATP-binding</keyword>
<dbReference type="InterPro" id="IPR033463">
    <property type="entry name" value="sCache_3"/>
</dbReference>
<dbReference type="InterPro" id="IPR016120">
    <property type="entry name" value="Sig_transdc_His_kin_SpoOB"/>
</dbReference>
<dbReference type="InterPro" id="IPR029151">
    <property type="entry name" value="Sensor-like_sf"/>
</dbReference>
<dbReference type="InterPro" id="IPR035965">
    <property type="entry name" value="PAS-like_dom_sf"/>
</dbReference>
<dbReference type="GO" id="GO:0009927">
    <property type="term" value="F:histidine phosphotransfer kinase activity"/>
    <property type="evidence" value="ECO:0007669"/>
    <property type="project" value="TreeGrafter"/>
</dbReference>
<sequence length="583" mass="59370">MPAARTSDARPPRAISIAARVFWVQLAAAVLIAGALLAVLAVDAQRSAERDAAETSLSVARAVAVDPRVRSEVDAPDATAQLEPYALELVSEAGVDFVTIMTPDGIRVTHPDQSQIGKPFQGTIGPALQGRELTETFTGTLGPSVRAVVPIERDGAVVGLVSAGVTTTNVGAIVAGRLPFVLGVAAAVVLVGAITALVVQRSLRRVTGRMGPAELRRMVGYYESVLHSVREGLVLSDREHRVVLYNDEAAELLGLPPAGTVTLPASAAALGVGPAVATLIDEGRRAVEETHLDGATLLLVNQEPAEPAPDSPADAGGSVMTLRDQSRLQQLIGELDSTRGMRDALRAQAHEHANTVHTLVALLELGRIEQAIELASESTRTSQELADRMLATVDHPVLGALLLGKTAQANERGVELTVTAEPGAVPPLGASALVSVVGNLVDNAIDAALTAEAPRTVAVVLRRAEAGSDAAGRSAVGVGDAVELRVIDSGRGIPADRVAAVFDLGVTSKSDPGGAHGNGLAVARAATQAAGGELRFETDAGGATIAPTTAIARFPDAARGASSPAAGGASGTAHPESTAGSTA</sequence>
<dbReference type="Gene3D" id="3.30.565.10">
    <property type="entry name" value="Histidine kinase-like ATPase, C-terminal domain"/>
    <property type="match status" value="1"/>
</dbReference>
<organism evidence="17 18">
    <name type="scientific">Schumannella luteola</name>
    <dbReference type="NCBI Taxonomy" id="472059"/>
    <lineage>
        <taxon>Bacteria</taxon>
        <taxon>Bacillati</taxon>
        <taxon>Actinomycetota</taxon>
        <taxon>Actinomycetes</taxon>
        <taxon>Micrococcales</taxon>
        <taxon>Microbacteriaceae</taxon>
        <taxon>Schumannella</taxon>
    </lineage>
</organism>
<keyword evidence="4" id="KW-1003">Cell membrane</keyword>
<dbReference type="SUPFAM" id="SSF55890">
    <property type="entry name" value="Sporulation response regulatory protein Spo0B"/>
    <property type="match status" value="1"/>
</dbReference>
<dbReference type="AlphaFoldDB" id="A0A852YSP8"/>
<comment type="caution">
    <text evidence="17">The sequence shown here is derived from an EMBL/GenBank/DDBJ whole genome shotgun (WGS) entry which is preliminary data.</text>
</comment>
<feature type="transmembrane region" description="Helical" evidence="15">
    <location>
        <begin position="180"/>
        <end position="199"/>
    </location>
</feature>
<dbReference type="SMART" id="SM00387">
    <property type="entry name" value="HATPase_c"/>
    <property type="match status" value="1"/>
</dbReference>
<dbReference type="SUPFAM" id="SSF55785">
    <property type="entry name" value="PYP-like sensor domain (PAS domain)"/>
    <property type="match status" value="1"/>
</dbReference>
<dbReference type="InterPro" id="IPR036890">
    <property type="entry name" value="HATPase_C_sf"/>
</dbReference>
<keyword evidence="18" id="KW-1185">Reference proteome</keyword>
<name>A0A852YSP8_9MICO</name>
<evidence type="ECO:0000256" key="14">
    <source>
        <dbReference type="SAM" id="MobiDB-lite"/>
    </source>
</evidence>
<evidence type="ECO:0000256" key="9">
    <source>
        <dbReference type="ARBA" id="ARBA00022777"/>
    </source>
</evidence>
<keyword evidence="12" id="KW-0902">Two-component regulatory system</keyword>
<comment type="subcellular location">
    <subcellularLocation>
        <location evidence="2">Cell membrane</location>
        <topology evidence="2">Multi-pass membrane protein</topology>
    </subcellularLocation>
</comment>
<keyword evidence="13 15" id="KW-0472">Membrane</keyword>
<evidence type="ECO:0000259" key="16">
    <source>
        <dbReference type="PROSITE" id="PS50109"/>
    </source>
</evidence>
<evidence type="ECO:0000256" key="1">
    <source>
        <dbReference type="ARBA" id="ARBA00000085"/>
    </source>
</evidence>
<evidence type="ECO:0000256" key="5">
    <source>
        <dbReference type="ARBA" id="ARBA00022553"/>
    </source>
</evidence>
<proteinExistence type="predicted"/>
<evidence type="ECO:0000313" key="17">
    <source>
        <dbReference type="EMBL" id="NYH00306.1"/>
    </source>
</evidence>
<evidence type="ECO:0000256" key="15">
    <source>
        <dbReference type="SAM" id="Phobius"/>
    </source>
</evidence>
<dbReference type="Pfam" id="PF02518">
    <property type="entry name" value="HATPase_c"/>
    <property type="match status" value="1"/>
</dbReference>
<evidence type="ECO:0000256" key="3">
    <source>
        <dbReference type="ARBA" id="ARBA00012438"/>
    </source>
</evidence>
<dbReference type="InterPro" id="IPR005467">
    <property type="entry name" value="His_kinase_dom"/>
</dbReference>
<dbReference type="Pfam" id="PF17203">
    <property type="entry name" value="sCache_3_2"/>
    <property type="match status" value="1"/>
</dbReference>
<dbReference type="GO" id="GO:0000155">
    <property type="term" value="F:phosphorelay sensor kinase activity"/>
    <property type="evidence" value="ECO:0007669"/>
    <property type="project" value="InterPro"/>
</dbReference>
<evidence type="ECO:0000256" key="8">
    <source>
        <dbReference type="ARBA" id="ARBA00022741"/>
    </source>
</evidence>
<keyword evidence="8" id="KW-0547">Nucleotide-binding</keyword>
<evidence type="ECO:0000313" key="18">
    <source>
        <dbReference type="Proteomes" id="UP000553888"/>
    </source>
</evidence>
<gene>
    <name evidence="17" type="ORF">BJ979_002931</name>
</gene>
<dbReference type="EMBL" id="JACBZY010000001">
    <property type="protein sequence ID" value="NYH00306.1"/>
    <property type="molecule type" value="Genomic_DNA"/>
</dbReference>
<feature type="transmembrane region" description="Helical" evidence="15">
    <location>
        <begin position="20"/>
        <end position="42"/>
    </location>
</feature>
<dbReference type="Gene3D" id="3.30.450.20">
    <property type="entry name" value="PAS domain"/>
    <property type="match status" value="2"/>
</dbReference>
<feature type="domain" description="Histidine kinase" evidence="16">
    <location>
        <begin position="433"/>
        <end position="553"/>
    </location>
</feature>
<keyword evidence="11 15" id="KW-1133">Transmembrane helix</keyword>
<accession>A0A852YSP8</accession>
<keyword evidence="6" id="KW-0808">Transferase</keyword>
<keyword evidence="9 17" id="KW-0418">Kinase</keyword>
<dbReference type="EC" id="2.7.13.3" evidence="3"/>
<dbReference type="PANTHER" id="PTHR43047:SF62">
    <property type="entry name" value="SENSOR HISTIDINE KINASE DPIB"/>
    <property type="match status" value="1"/>
</dbReference>
<dbReference type="SUPFAM" id="SSF103190">
    <property type="entry name" value="Sensory domain-like"/>
    <property type="match status" value="1"/>
</dbReference>
<feature type="compositionally biased region" description="Low complexity" evidence="14">
    <location>
        <begin position="557"/>
        <end position="573"/>
    </location>
</feature>
<dbReference type="RefSeq" id="WP_179569052.1">
    <property type="nucleotide sequence ID" value="NZ_JACBZY010000001.1"/>
</dbReference>